<dbReference type="Proteomes" id="UP001305647">
    <property type="component" value="Unassembled WGS sequence"/>
</dbReference>
<protein>
    <submittedName>
        <fullName evidence="1">Uncharacterized protein</fullName>
    </submittedName>
</protein>
<organism evidence="1 2">
    <name type="scientific">Parathielavia hyrcaniae</name>
    <dbReference type="NCBI Taxonomy" id="113614"/>
    <lineage>
        <taxon>Eukaryota</taxon>
        <taxon>Fungi</taxon>
        <taxon>Dikarya</taxon>
        <taxon>Ascomycota</taxon>
        <taxon>Pezizomycotina</taxon>
        <taxon>Sordariomycetes</taxon>
        <taxon>Sordariomycetidae</taxon>
        <taxon>Sordariales</taxon>
        <taxon>Chaetomiaceae</taxon>
        <taxon>Parathielavia</taxon>
    </lineage>
</organism>
<dbReference type="EMBL" id="MU863624">
    <property type="protein sequence ID" value="KAK4106815.1"/>
    <property type="molecule type" value="Genomic_DNA"/>
</dbReference>
<evidence type="ECO:0000313" key="1">
    <source>
        <dbReference type="EMBL" id="KAK4106815.1"/>
    </source>
</evidence>
<proteinExistence type="predicted"/>
<name>A0AAN6QAW4_9PEZI</name>
<dbReference type="AlphaFoldDB" id="A0AAN6QAW4"/>
<accession>A0AAN6QAW4</accession>
<gene>
    <name evidence="1" type="ORF">N658DRAFT_31829</name>
</gene>
<comment type="caution">
    <text evidence="1">The sequence shown here is derived from an EMBL/GenBank/DDBJ whole genome shotgun (WGS) entry which is preliminary data.</text>
</comment>
<keyword evidence="2" id="KW-1185">Reference proteome</keyword>
<reference evidence="1" key="2">
    <citation type="submission" date="2023-05" db="EMBL/GenBank/DDBJ databases">
        <authorList>
            <consortium name="Lawrence Berkeley National Laboratory"/>
            <person name="Steindorff A."/>
            <person name="Hensen N."/>
            <person name="Bonometti L."/>
            <person name="Westerberg I."/>
            <person name="Brannstrom I.O."/>
            <person name="Guillou S."/>
            <person name="Cros-Aarteil S."/>
            <person name="Calhoun S."/>
            <person name="Haridas S."/>
            <person name="Kuo A."/>
            <person name="Mondo S."/>
            <person name="Pangilinan J."/>
            <person name="Riley R."/>
            <person name="Labutti K."/>
            <person name="Andreopoulos B."/>
            <person name="Lipzen A."/>
            <person name="Chen C."/>
            <person name="Yanf M."/>
            <person name="Daum C."/>
            <person name="Ng V."/>
            <person name="Clum A."/>
            <person name="Ohm R."/>
            <person name="Martin F."/>
            <person name="Silar P."/>
            <person name="Natvig D."/>
            <person name="Lalanne C."/>
            <person name="Gautier V."/>
            <person name="Ament-Velasquez S.L."/>
            <person name="Kruys A."/>
            <person name="Hutchinson M.I."/>
            <person name="Powell A.J."/>
            <person name="Barry K."/>
            <person name="Miller A.N."/>
            <person name="Grigoriev I.V."/>
            <person name="Debuchy R."/>
            <person name="Gladieux P."/>
            <person name="Thoren M.H."/>
            <person name="Johannesson H."/>
        </authorList>
    </citation>
    <scope>NUCLEOTIDE SEQUENCE</scope>
    <source>
        <strain evidence="1">CBS 757.83</strain>
    </source>
</reference>
<evidence type="ECO:0000313" key="2">
    <source>
        <dbReference type="Proteomes" id="UP001305647"/>
    </source>
</evidence>
<sequence>MIVFIPLATRAQNRPSRNSAVANPSWKRVRSASTWFSPKGQWRHGVRFGGGAGCGEPSSHVADAALKLAAVRGWGTGSPAFHISPTTAPSFACRGLCQPGEEKGRQVEEDRVCCCACGPGAWARLGRQTRGCEGRQSATSGTEELARLATLYQYLRWVMLRLLSNEAETGSCLQIQSIYHDVVYRATEARNR</sequence>
<reference evidence="1" key="1">
    <citation type="journal article" date="2023" name="Mol. Phylogenet. Evol.">
        <title>Genome-scale phylogeny and comparative genomics of the fungal order Sordariales.</title>
        <authorList>
            <person name="Hensen N."/>
            <person name="Bonometti L."/>
            <person name="Westerberg I."/>
            <person name="Brannstrom I.O."/>
            <person name="Guillou S."/>
            <person name="Cros-Aarteil S."/>
            <person name="Calhoun S."/>
            <person name="Haridas S."/>
            <person name="Kuo A."/>
            <person name="Mondo S."/>
            <person name="Pangilinan J."/>
            <person name="Riley R."/>
            <person name="LaButti K."/>
            <person name="Andreopoulos B."/>
            <person name="Lipzen A."/>
            <person name="Chen C."/>
            <person name="Yan M."/>
            <person name="Daum C."/>
            <person name="Ng V."/>
            <person name="Clum A."/>
            <person name="Steindorff A."/>
            <person name="Ohm R.A."/>
            <person name="Martin F."/>
            <person name="Silar P."/>
            <person name="Natvig D.O."/>
            <person name="Lalanne C."/>
            <person name="Gautier V."/>
            <person name="Ament-Velasquez S.L."/>
            <person name="Kruys A."/>
            <person name="Hutchinson M.I."/>
            <person name="Powell A.J."/>
            <person name="Barry K."/>
            <person name="Miller A.N."/>
            <person name="Grigoriev I.V."/>
            <person name="Debuchy R."/>
            <person name="Gladieux P."/>
            <person name="Hiltunen Thoren M."/>
            <person name="Johannesson H."/>
        </authorList>
    </citation>
    <scope>NUCLEOTIDE SEQUENCE</scope>
    <source>
        <strain evidence="1">CBS 757.83</strain>
    </source>
</reference>